<dbReference type="GO" id="GO:0009384">
    <property type="term" value="F:N-acylmannosamine kinase activity"/>
    <property type="evidence" value="ECO:0007669"/>
    <property type="project" value="TreeGrafter"/>
</dbReference>
<proteinExistence type="inferred from homology"/>
<dbReference type="Proteomes" id="UP000295706">
    <property type="component" value="Unassembled WGS sequence"/>
</dbReference>
<dbReference type="PANTHER" id="PTHR18964:SF149">
    <property type="entry name" value="BIFUNCTIONAL UDP-N-ACETYLGLUCOSAMINE 2-EPIMERASE_N-ACETYLMANNOSAMINE KINASE"/>
    <property type="match status" value="1"/>
</dbReference>
<dbReference type="RefSeq" id="WP_132118114.1">
    <property type="nucleotide sequence ID" value="NZ_SMJU01000007.1"/>
</dbReference>
<dbReference type="SUPFAM" id="SSF53067">
    <property type="entry name" value="Actin-like ATPase domain"/>
    <property type="match status" value="1"/>
</dbReference>
<accession>A0A4V6P8M5</accession>
<protein>
    <submittedName>
        <fullName evidence="2">ROK family protein</fullName>
    </submittedName>
</protein>
<dbReference type="CDD" id="cd24066">
    <property type="entry name" value="ASKHA_NBD_ROK_EcFRK-like"/>
    <property type="match status" value="1"/>
</dbReference>
<dbReference type="Pfam" id="PF00480">
    <property type="entry name" value="ROK"/>
    <property type="match status" value="1"/>
</dbReference>
<keyword evidence="3" id="KW-1185">Reference proteome</keyword>
<evidence type="ECO:0000313" key="3">
    <source>
        <dbReference type="Proteomes" id="UP000295706"/>
    </source>
</evidence>
<dbReference type="Gene3D" id="3.30.420.40">
    <property type="match status" value="2"/>
</dbReference>
<dbReference type="OrthoDB" id="9810372at2"/>
<evidence type="ECO:0000313" key="2">
    <source>
        <dbReference type="EMBL" id="TDB64505.1"/>
    </source>
</evidence>
<dbReference type="EMBL" id="SMJU01000007">
    <property type="protein sequence ID" value="TDB64505.1"/>
    <property type="molecule type" value="Genomic_DNA"/>
</dbReference>
<reference evidence="2 3" key="1">
    <citation type="submission" date="2019-02" db="EMBL/GenBank/DDBJ databases">
        <title>Arundinibacter roseus gen. nov., sp. nov., a new member of the family Cytophagaceae.</title>
        <authorList>
            <person name="Szuroczki S."/>
            <person name="Khayer B."/>
            <person name="Sproer C."/>
            <person name="Toumi M."/>
            <person name="Szabo A."/>
            <person name="Felfoldi T."/>
            <person name="Schumann P."/>
            <person name="Toth E."/>
        </authorList>
    </citation>
    <scope>NUCLEOTIDE SEQUENCE [LARGE SCALE GENOMIC DNA]</scope>
    <source>
        <strain evidence="2 3">DMA-k-7a</strain>
    </source>
</reference>
<gene>
    <name evidence="2" type="ORF">EZE20_12575</name>
</gene>
<dbReference type="AlphaFoldDB" id="A0A4V6P8M5"/>
<evidence type="ECO:0000256" key="1">
    <source>
        <dbReference type="ARBA" id="ARBA00006479"/>
    </source>
</evidence>
<comment type="caution">
    <text evidence="2">The sequence shown here is derived from an EMBL/GenBank/DDBJ whole genome shotgun (WGS) entry which is preliminary data.</text>
</comment>
<dbReference type="InterPro" id="IPR043129">
    <property type="entry name" value="ATPase_NBD"/>
</dbReference>
<dbReference type="InterPro" id="IPR000600">
    <property type="entry name" value="ROK"/>
</dbReference>
<dbReference type="GO" id="GO:0008761">
    <property type="term" value="F:UDP-N-acetylglucosamine 2-epimerase activity"/>
    <property type="evidence" value="ECO:0007669"/>
    <property type="project" value="TreeGrafter"/>
</dbReference>
<dbReference type="PANTHER" id="PTHR18964">
    <property type="entry name" value="ROK (REPRESSOR, ORF, KINASE) FAMILY"/>
    <property type="match status" value="1"/>
</dbReference>
<organism evidence="2 3">
    <name type="scientific">Arundinibacter roseus</name>
    <dbReference type="NCBI Taxonomy" id="2070510"/>
    <lineage>
        <taxon>Bacteria</taxon>
        <taxon>Pseudomonadati</taxon>
        <taxon>Bacteroidota</taxon>
        <taxon>Cytophagia</taxon>
        <taxon>Cytophagales</taxon>
        <taxon>Spirosomataceae</taxon>
        <taxon>Arundinibacter</taxon>
    </lineage>
</organism>
<sequence length="308" mass="32973">MQTFWGIDLGGTKIEGVILSKPSPDAVEFRKRIDTEASKGYEHIVDRIVEIVQIMQSETGYSPEAIGLGTPGTLDPVTNTMKGCNTTCLNGKPLRDDLSNRLGIPVSIANDANCFALAEAQLGVVQDYAPNYRTVFGVIMGTGVGGGIVMRGNDGQAFVLNGMQGIGGEWGHNVLEENGFPCYCGKQGCVEQVLSGPALQRYYLEKSGRSLKLPQILKNYEEGNDAAATATIERLLEKFGQAITTLVNVLDPDAIVIGGGVGNIDLLYSEGVKRAEKYVFNPTFSTPILRPKLGDSAGVFGAAMLTFR</sequence>
<name>A0A4V6P8M5_9BACT</name>
<comment type="similarity">
    <text evidence="1">Belongs to the ROK (NagC/XylR) family.</text>
</comment>